<comment type="caution">
    <text evidence="1">The sequence shown here is derived from an EMBL/GenBank/DDBJ whole genome shotgun (WGS) entry which is preliminary data.</text>
</comment>
<reference evidence="1" key="1">
    <citation type="journal article" date="2022" name="ISME J.">
        <title>A general approach to explore prokaryotic protein glycosylation reveals the unique surface layer modulation of an anammox bacterium.</title>
        <authorList>
            <person name="Pabst M."/>
            <person name="Grouzdev D.S."/>
            <person name="Lawson C.E."/>
            <person name="Kleikamp H.B.C."/>
            <person name="de Ram C."/>
            <person name="Louwen R."/>
            <person name="Lin Y.M."/>
            <person name="Lucker S."/>
            <person name="van Loosdrecht M.C.M."/>
            <person name="Laureni M."/>
        </authorList>
    </citation>
    <scope>NUCLEOTIDE SEQUENCE</scope>
    <source>
        <strain evidence="1">BROCD043</strain>
    </source>
</reference>
<accession>A0A952DV19</accession>
<evidence type="ECO:0000313" key="2">
    <source>
        <dbReference type="Proteomes" id="UP000781173"/>
    </source>
</evidence>
<dbReference type="AlphaFoldDB" id="A0A952DV19"/>
<gene>
    <name evidence="1" type="ORF">H3C67_02635</name>
</gene>
<protein>
    <submittedName>
        <fullName evidence="1">Uncharacterized protein</fullName>
    </submittedName>
</protein>
<dbReference type="Proteomes" id="UP000781173">
    <property type="component" value="Unassembled WGS sequence"/>
</dbReference>
<organism evidence="1 2">
    <name type="scientific">Candidatus Dojkabacteria bacterium</name>
    <dbReference type="NCBI Taxonomy" id="2099670"/>
    <lineage>
        <taxon>Bacteria</taxon>
        <taxon>Candidatus Dojkabacteria</taxon>
    </lineage>
</organism>
<name>A0A952DV19_9BACT</name>
<evidence type="ECO:0000313" key="1">
    <source>
        <dbReference type="EMBL" id="MBW7953658.1"/>
    </source>
</evidence>
<sequence length="72" mass="8428">LQYSIQAQDGRYFDSDAWSTTKLFNEIDIKSDWSYSFTIEEVTDEFAGSILRIELLDSEKKLLADFQQLLQL</sequence>
<proteinExistence type="predicted"/>
<feature type="non-terminal residue" evidence="1">
    <location>
        <position position="1"/>
    </location>
</feature>
<dbReference type="EMBL" id="JACFOF010000005">
    <property type="protein sequence ID" value="MBW7953658.1"/>
    <property type="molecule type" value="Genomic_DNA"/>
</dbReference>